<evidence type="ECO:0000256" key="1">
    <source>
        <dbReference type="SAM" id="MobiDB-lite"/>
    </source>
</evidence>
<proteinExistence type="predicted"/>
<gene>
    <name evidence="2" type="ORF">ElyMa_004100800</name>
</gene>
<protein>
    <submittedName>
        <fullName evidence="2">Uncharacterized protein</fullName>
    </submittedName>
</protein>
<name>A0AAV4GDN9_9GAST</name>
<feature type="region of interest" description="Disordered" evidence="1">
    <location>
        <begin position="90"/>
        <end position="114"/>
    </location>
</feature>
<dbReference type="AlphaFoldDB" id="A0AAV4GDN9"/>
<evidence type="ECO:0000313" key="2">
    <source>
        <dbReference type="EMBL" id="GFR82535.1"/>
    </source>
</evidence>
<dbReference type="Proteomes" id="UP000762676">
    <property type="component" value="Unassembled WGS sequence"/>
</dbReference>
<accession>A0AAV4GDN9</accession>
<feature type="compositionally biased region" description="Polar residues" evidence="1">
    <location>
        <begin position="1"/>
        <end position="11"/>
    </location>
</feature>
<dbReference type="EMBL" id="BMAT01008337">
    <property type="protein sequence ID" value="GFR82535.1"/>
    <property type="molecule type" value="Genomic_DNA"/>
</dbReference>
<sequence>MLQVQESQLTSYKLAENKTKNEPPSSYDSMQWWTRVCKHLIRQPPAEVRRKLPSQLRRDRRRTHQRYLLSKEDVPVCLNNIESKTNQTPMINRTKNTKPSGLDLRKDFNNSPIS</sequence>
<comment type="caution">
    <text evidence="2">The sequence shown here is derived from an EMBL/GenBank/DDBJ whole genome shotgun (WGS) entry which is preliminary data.</text>
</comment>
<feature type="compositionally biased region" description="Polar residues" evidence="1">
    <location>
        <begin position="90"/>
        <end position="99"/>
    </location>
</feature>
<organism evidence="2 3">
    <name type="scientific">Elysia marginata</name>
    <dbReference type="NCBI Taxonomy" id="1093978"/>
    <lineage>
        <taxon>Eukaryota</taxon>
        <taxon>Metazoa</taxon>
        <taxon>Spiralia</taxon>
        <taxon>Lophotrochozoa</taxon>
        <taxon>Mollusca</taxon>
        <taxon>Gastropoda</taxon>
        <taxon>Heterobranchia</taxon>
        <taxon>Euthyneura</taxon>
        <taxon>Panpulmonata</taxon>
        <taxon>Sacoglossa</taxon>
        <taxon>Placobranchoidea</taxon>
        <taxon>Plakobranchidae</taxon>
        <taxon>Elysia</taxon>
    </lineage>
</organism>
<reference evidence="2 3" key="1">
    <citation type="journal article" date="2021" name="Elife">
        <title>Chloroplast acquisition without the gene transfer in kleptoplastic sea slugs, Plakobranchus ocellatus.</title>
        <authorList>
            <person name="Maeda T."/>
            <person name="Takahashi S."/>
            <person name="Yoshida T."/>
            <person name="Shimamura S."/>
            <person name="Takaki Y."/>
            <person name="Nagai Y."/>
            <person name="Toyoda A."/>
            <person name="Suzuki Y."/>
            <person name="Arimoto A."/>
            <person name="Ishii H."/>
            <person name="Satoh N."/>
            <person name="Nishiyama T."/>
            <person name="Hasebe M."/>
            <person name="Maruyama T."/>
            <person name="Minagawa J."/>
            <person name="Obokata J."/>
            <person name="Shigenobu S."/>
        </authorList>
    </citation>
    <scope>NUCLEOTIDE SEQUENCE [LARGE SCALE GENOMIC DNA]</scope>
</reference>
<feature type="region of interest" description="Disordered" evidence="1">
    <location>
        <begin position="1"/>
        <end position="27"/>
    </location>
</feature>
<evidence type="ECO:0000313" key="3">
    <source>
        <dbReference type="Proteomes" id="UP000762676"/>
    </source>
</evidence>
<keyword evidence="3" id="KW-1185">Reference proteome</keyword>